<dbReference type="PANTHER" id="PTHR36836">
    <property type="entry name" value="COLANIC ACID BIOSYNTHESIS PROTEIN WCAK"/>
    <property type="match status" value="1"/>
</dbReference>
<reference evidence="2 3" key="1">
    <citation type="journal article" date="2019" name="Nat. Med.">
        <title>A library of human gut bacterial isolates paired with longitudinal multiomics data enables mechanistic microbiome research.</title>
        <authorList>
            <person name="Poyet M."/>
            <person name="Groussin M."/>
            <person name="Gibbons S.M."/>
            <person name="Avila-Pacheco J."/>
            <person name="Jiang X."/>
            <person name="Kearney S.M."/>
            <person name="Perrotta A.R."/>
            <person name="Berdy B."/>
            <person name="Zhao S."/>
            <person name="Lieberman T.D."/>
            <person name="Swanson P.K."/>
            <person name="Smith M."/>
            <person name="Roesemann S."/>
            <person name="Alexander J.E."/>
            <person name="Rich S.A."/>
            <person name="Livny J."/>
            <person name="Vlamakis H."/>
            <person name="Clish C."/>
            <person name="Bullock K."/>
            <person name="Deik A."/>
            <person name="Scott J."/>
            <person name="Pierce K.A."/>
            <person name="Xavier R.J."/>
            <person name="Alm E.J."/>
        </authorList>
    </citation>
    <scope>NUCLEOTIDE SEQUENCE [LARGE SCALE GENOMIC DNA]</scope>
    <source>
        <strain evidence="2 3">BIOML-A1</strain>
    </source>
</reference>
<sequence length="395" mass="45696">MKKVAVIGLYAIKNAGDNILCEATQYLIKQKNPEVQIVEVDVNPRIKSYKGLELIPFWISKVLIRISGSIFKYENSSKFRYYYEYFMWWLKINRKFKTQLKDVDAIVFAGGGFLKFRTQGLNYYVEQIMKIAKKNNIPVMMNGVGIEGYSETDIRCQRLKKAINQDCFKVITTRDDIDTLKNNYIVNPNTKIAHVGDPALWVPECYNMKRNENPSNVVGINVIRGRVYQAYGNTLSEFELLNFYKKLVQGVEERGWDWVLFSNGMAADQKFGAMLLRALGCSDRTKILPTANNSVDFLEQIRSFKLVFGARLHACITSYALDVPVVGLIWSEKLRIFADVIGKKNSYFEESELNIDNILDAMEREMNSNYDKSIRDDLRARTKNYLEMFMDMLDN</sequence>
<dbReference type="InterPro" id="IPR007345">
    <property type="entry name" value="Polysacch_pyruvyl_Trfase"/>
</dbReference>
<comment type="caution">
    <text evidence="2">The sequence shown here is derived from an EMBL/GenBank/DDBJ whole genome shotgun (WGS) entry which is preliminary data.</text>
</comment>
<dbReference type="RefSeq" id="WP_155175189.1">
    <property type="nucleotide sequence ID" value="NZ_WNAK01000002.1"/>
</dbReference>
<dbReference type="Proteomes" id="UP000446657">
    <property type="component" value="Unassembled WGS sequence"/>
</dbReference>
<feature type="domain" description="Polysaccharide pyruvyl transferase" evidence="1">
    <location>
        <begin position="14"/>
        <end position="331"/>
    </location>
</feature>
<dbReference type="Pfam" id="PF04230">
    <property type="entry name" value="PS_pyruv_trans"/>
    <property type="match status" value="1"/>
</dbReference>
<accession>A0A844KJS1</accession>
<gene>
    <name evidence="2" type="ORF">GMD30_01665</name>
</gene>
<dbReference type="PANTHER" id="PTHR36836:SF1">
    <property type="entry name" value="COLANIC ACID BIOSYNTHESIS PROTEIN WCAK"/>
    <property type="match status" value="1"/>
</dbReference>
<proteinExistence type="predicted"/>
<evidence type="ECO:0000313" key="2">
    <source>
        <dbReference type="EMBL" id="MTR80434.1"/>
    </source>
</evidence>
<evidence type="ECO:0000259" key="1">
    <source>
        <dbReference type="Pfam" id="PF04230"/>
    </source>
</evidence>
<protein>
    <recommendedName>
        <fullName evidence="1">Polysaccharide pyruvyl transferase domain-containing protein</fullName>
    </recommendedName>
</protein>
<dbReference type="AlphaFoldDB" id="A0A844KJS1"/>
<organism evidence="2 3">
    <name type="scientific">Roseburia faecis</name>
    <dbReference type="NCBI Taxonomy" id="301302"/>
    <lineage>
        <taxon>Bacteria</taxon>
        <taxon>Bacillati</taxon>
        <taxon>Bacillota</taxon>
        <taxon>Clostridia</taxon>
        <taxon>Lachnospirales</taxon>
        <taxon>Lachnospiraceae</taxon>
        <taxon>Roseburia</taxon>
    </lineage>
</organism>
<evidence type="ECO:0000313" key="3">
    <source>
        <dbReference type="Proteomes" id="UP000446657"/>
    </source>
</evidence>
<dbReference type="EMBL" id="WNAL01000002">
    <property type="protein sequence ID" value="MTR80434.1"/>
    <property type="molecule type" value="Genomic_DNA"/>
</dbReference>
<name>A0A844KJS1_9FIRM</name>